<organism evidence="1 2">
    <name type="scientific">Blepharisma stoltei</name>
    <dbReference type="NCBI Taxonomy" id="1481888"/>
    <lineage>
        <taxon>Eukaryota</taxon>
        <taxon>Sar</taxon>
        <taxon>Alveolata</taxon>
        <taxon>Ciliophora</taxon>
        <taxon>Postciliodesmatophora</taxon>
        <taxon>Heterotrichea</taxon>
        <taxon>Heterotrichida</taxon>
        <taxon>Blepharismidae</taxon>
        <taxon>Blepharisma</taxon>
    </lineage>
</organism>
<gene>
    <name evidence="1" type="ORF">BSTOLATCC_MIC41028</name>
</gene>
<name>A0AAU9JXS1_9CILI</name>
<dbReference type="EMBL" id="CAJZBQ010000040">
    <property type="protein sequence ID" value="CAG9326508.1"/>
    <property type="molecule type" value="Genomic_DNA"/>
</dbReference>
<keyword evidence="2" id="KW-1185">Reference proteome</keyword>
<evidence type="ECO:0000313" key="2">
    <source>
        <dbReference type="Proteomes" id="UP001162131"/>
    </source>
</evidence>
<sequence>MVLVEPKNFFSGQIKGKLRHLREISISEKELNSFAIRANHSSSLGRYITLLHIENTGLDTAAKKVAFKSQGARTKNSGFRSLWDCWL</sequence>
<proteinExistence type="predicted"/>
<dbReference type="AlphaFoldDB" id="A0AAU9JXS1"/>
<reference evidence="1" key="1">
    <citation type="submission" date="2021-09" db="EMBL/GenBank/DDBJ databases">
        <authorList>
            <consortium name="AG Swart"/>
            <person name="Singh M."/>
            <person name="Singh A."/>
            <person name="Seah K."/>
            <person name="Emmerich C."/>
        </authorList>
    </citation>
    <scope>NUCLEOTIDE SEQUENCE</scope>
    <source>
        <strain evidence="1">ATCC30299</strain>
    </source>
</reference>
<accession>A0AAU9JXS1</accession>
<evidence type="ECO:0000313" key="1">
    <source>
        <dbReference type="EMBL" id="CAG9326508.1"/>
    </source>
</evidence>
<comment type="caution">
    <text evidence="1">The sequence shown here is derived from an EMBL/GenBank/DDBJ whole genome shotgun (WGS) entry which is preliminary data.</text>
</comment>
<protein>
    <submittedName>
        <fullName evidence="1">Uncharacterized protein</fullName>
    </submittedName>
</protein>
<dbReference type="Proteomes" id="UP001162131">
    <property type="component" value="Unassembled WGS sequence"/>
</dbReference>